<keyword evidence="1" id="KW-0732">Signal</keyword>
<evidence type="ECO:0000313" key="2">
    <source>
        <dbReference type="Proteomes" id="UP000025227"/>
    </source>
</evidence>
<keyword evidence="2" id="KW-1185">Reference proteome</keyword>
<name>A0A7I4Y4Q9_HAECO</name>
<feature type="chain" id="PRO_5035421894" evidence="1">
    <location>
        <begin position="22"/>
        <end position="123"/>
    </location>
</feature>
<protein>
    <submittedName>
        <fullName evidence="3">Apple domain-containing protein</fullName>
    </submittedName>
</protein>
<evidence type="ECO:0000313" key="3">
    <source>
        <dbReference type="WBParaSite" id="HCON_00055570-00001"/>
    </source>
</evidence>
<feature type="signal peptide" evidence="1">
    <location>
        <begin position="1"/>
        <end position="21"/>
    </location>
</feature>
<organism evidence="2 3">
    <name type="scientific">Haemonchus contortus</name>
    <name type="common">Barber pole worm</name>
    <dbReference type="NCBI Taxonomy" id="6289"/>
    <lineage>
        <taxon>Eukaryota</taxon>
        <taxon>Metazoa</taxon>
        <taxon>Ecdysozoa</taxon>
        <taxon>Nematoda</taxon>
        <taxon>Chromadorea</taxon>
        <taxon>Rhabditida</taxon>
        <taxon>Rhabditina</taxon>
        <taxon>Rhabditomorpha</taxon>
        <taxon>Strongyloidea</taxon>
        <taxon>Trichostrongylidae</taxon>
        <taxon>Haemonchus</taxon>
    </lineage>
</organism>
<dbReference type="AlphaFoldDB" id="A0A7I4Y4Q9"/>
<accession>A0A7I4Y4Q9</accession>
<dbReference type="WBParaSite" id="HCON_00055570-00001">
    <property type="protein sequence ID" value="HCON_00055570-00001"/>
    <property type="gene ID" value="HCON_00055570"/>
</dbReference>
<reference evidence="3" key="1">
    <citation type="submission" date="2020-12" db="UniProtKB">
        <authorList>
            <consortium name="WormBaseParasite"/>
        </authorList>
    </citation>
    <scope>IDENTIFICATION</scope>
    <source>
        <strain evidence="3">MHco3</strain>
    </source>
</reference>
<proteinExistence type="predicted"/>
<sequence length="123" mass="13659">MKVIRGNLVLPLSAFLILMQADQMLFCTFTALHHNGPYWSYTAPIKWENLSSAGACLKMCVEEIPECVQAGGKKGAGEEYTCYFFKASEKADYVYDSPGHEYYGLERGVINDSCPIAESLFPA</sequence>
<dbReference type="Proteomes" id="UP000025227">
    <property type="component" value="Unplaced"/>
</dbReference>
<evidence type="ECO:0000256" key="1">
    <source>
        <dbReference type="SAM" id="SignalP"/>
    </source>
</evidence>